<keyword evidence="2" id="KW-0132">Cell division</keyword>
<dbReference type="SMART" id="SM01332">
    <property type="entry name" value="Cyclin_C"/>
    <property type="match status" value="1"/>
</dbReference>
<feature type="domain" description="Cyclin C-terminal" evidence="8">
    <location>
        <begin position="244"/>
        <end position="403"/>
    </location>
</feature>
<evidence type="ECO:0000256" key="1">
    <source>
        <dbReference type="ARBA" id="ARBA00006955"/>
    </source>
</evidence>
<dbReference type="Pfam" id="PF02984">
    <property type="entry name" value="Cyclin_C"/>
    <property type="match status" value="1"/>
</dbReference>
<dbReference type="Pfam" id="PF00134">
    <property type="entry name" value="Cyclin_N"/>
    <property type="match status" value="1"/>
</dbReference>
<dbReference type="InterPro" id="IPR004367">
    <property type="entry name" value="Cyclin_C-dom"/>
</dbReference>
<organism evidence="9 10">
    <name type="scientific">Paramormyrops kingsleyae</name>
    <dbReference type="NCBI Taxonomy" id="1676925"/>
    <lineage>
        <taxon>Eukaryota</taxon>
        <taxon>Metazoa</taxon>
        <taxon>Chordata</taxon>
        <taxon>Craniata</taxon>
        <taxon>Vertebrata</taxon>
        <taxon>Euteleostomi</taxon>
        <taxon>Actinopterygii</taxon>
        <taxon>Neopterygii</taxon>
        <taxon>Teleostei</taxon>
        <taxon>Osteoglossocephala</taxon>
        <taxon>Osteoglossomorpha</taxon>
        <taxon>Osteoglossiformes</taxon>
        <taxon>Mormyridae</taxon>
        <taxon>Paramormyrops</taxon>
    </lineage>
</organism>
<protein>
    <submittedName>
        <fullName evidence="9">Cyclin O</fullName>
    </submittedName>
</protein>
<evidence type="ECO:0000256" key="4">
    <source>
        <dbReference type="ARBA" id="ARBA00023306"/>
    </source>
</evidence>
<evidence type="ECO:0000259" key="8">
    <source>
        <dbReference type="SMART" id="SM01332"/>
    </source>
</evidence>
<evidence type="ECO:0000256" key="2">
    <source>
        <dbReference type="ARBA" id="ARBA00022618"/>
    </source>
</evidence>
<keyword evidence="10" id="KW-1185">Reference proteome</keyword>
<sequence>MVAFTHGNGSTEVNKSGIFKRKREPNSPEKDDVTPEDRREAVVINCAIMCAPVKKPRCFRHREQKIESTLNDSGFEEYLFLSPSLSEGLIYHCPQPDVQTSDRLLADWQNFMDYGESCYNIQKLNETDFIPINYMSRQPQVTPEARCRLVSWLIPVHRYFRLSFESCCLAVNIMDRFLSTTPVASDCFQLLGITCLLIASKLVEVYSPQIKQLLALCCNAFTKDQLCNLECIILIRLKFRLAAPTMAFFLDYYTNRQLAAQTSPEQGPAGHREETEKQVSTGMDTGGDLDNPFPSDTGEEVEGPCATGVGEDVSRQSHSMAAKSKILARTICELSLADYAFVRYPPSVLAQSAVKLAEHLLGRRQQWDSKPEEPSVDPTLHQECGDNMRLLVSLNQEVLHTMSGF</sequence>
<dbReference type="FunFam" id="1.10.472.10:FF:000001">
    <property type="entry name" value="G2/mitotic-specific cyclin"/>
    <property type="match status" value="1"/>
</dbReference>
<dbReference type="PANTHER" id="PTHR10177">
    <property type="entry name" value="CYCLINS"/>
    <property type="match status" value="1"/>
</dbReference>
<dbReference type="OrthoDB" id="5590282at2759"/>
<feature type="region of interest" description="Disordered" evidence="6">
    <location>
        <begin position="1"/>
        <end position="36"/>
    </location>
</feature>
<evidence type="ECO:0000313" key="10">
    <source>
        <dbReference type="Proteomes" id="UP000261540"/>
    </source>
</evidence>
<dbReference type="Proteomes" id="UP000261540">
    <property type="component" value="Unplaced"/>
</dbReference>
<dbReference type="InterPro" id="IPR036915">
    <property type="entry name" value="Cyclin-like_sf"/>
</dbReference>
<feature type="compositionally biased region" description="Basic and acidic residues" evidence="6">
    <location>
        <begin position="24"/>
        <end position="36"/>
    </location>
</feature>
<feature type="domain" description="Cyclin-like" evidence="7">
    <location>
        <begin position="151"/>
        <end position="235"/>
    </location>
</feature>
<evidence type="ECO:0000256" key="6">
    <source>
        <dbReference type="SAM" id="MobiDB-lite"/>
    </source>
</evidence>
<evidence type="ECO:0000256" key="5">
    <source>
        <dbReference type="RuleBase" id="RU000383"/>
    </source>
</evidence>
<dbReference type="CDD" id="cd20536">
    <property type="entry name" value="CYCLIN_CCNO_rpt1"/>
    <property type="match status" value="1"/>
</dbReference>
<dbReference type="Gene3D" id="1.10.472.10">
    <property type="entry name" value="Cyclin-like"/>
    <property type="match status" value="2"/>
</dbReference>
<dbReference type="InterPro" id="IPR006671">
    <property type="entry name" value="Cyclin_N"/>
</dbReference>
<name>A0A3B3QIC0_9TELE</name>
<accession>A0A3B3QIC0</accession>
<evidence type="ECO:0000256" key="3">
    <source>
        <dbReference type="ARBA" id="ARBA00023127"/>
    </source>
</evidence>
<dbReference type="AlphaFoldDB" id="A0A3B3QIC0"/>
<dbReference type="GeneTree" id="ENSGT00940000155998"/>
<reference evidence="9" key="1">
    <citation type="submission" date="2025-08" db="UniProtKB">
        <authorList>
            <consortium name="Ensembl"/>
        </authorList>
    </citation>
    <scope>IDENTIFICATION</scope>
</reference>
<comment type="similarity">
    <text evidence="1">Belongs to the cyclin family. Cyclin AB subfamily.</text>
</comment>
<keyword evidence="4" id="KW-0131">Cell cycle</keyword>
<dbReference type="SMART" id="SM00385">
    <property type="entry name" value="CYCLIN"/>
    <property type="match status" value="1"/>
</dbReference>
<evidence type="ECO:0000259" key="7">
    <source>
        <dbReference type="SMART" id="SM00385"/>
    </source>
</evidence>
<dbReference type="STRING" id="1676925.ENSPKIP00000005863"/>
<proteinExistence type="inferred from homology"/>
<dbReference type="InterPro" id="IPR013763">
    <property type="entry name" value="Cyclin-like_dom"/>
</dbReference>
<dbReference type="Ensembl" id="ENSPKIT00000029878.1">
    <property type="protein sequence ID" value="ENSPKIP00000005863.1"/>
    <property type="gene ID" value="ENSPKIG00000022371.1"/>
</dbReference>
<feature type="region of interest" description="Disordered" evidence="6">
    <location>
        <begin position="261"/>
        <end position="303"/>
    </location>
</feature>
<evidence type="ECO:0000313" key="9">
    <source>
        <dbReference type="Ensembl" id="ENSPKIP00000005863.1"/>
    </source>
</evidence>
<dbReference type="InterPro" id="IPR039361">
    <property type="entry name" value="Cyclin"/>
</dbReference>
<reference evidence="9" key="2">
    <citation type="submission" date="2025-09" db="UniProtKB">
        <authorList>
            <consortium name="Ensembl"/>
        </authorList>
    </citation>
    <scope>IDENTIFICATION</scope>
</reference>
<dbReference type="SUPFAM" id="SSF47954">
    <property type="entry name" value="Cyclin-like"/>
    <property type="match status" value="2"/>
</dbReference>
<dbReference type="GO" id="GO:0051301">
    <property type="term" value="P:cell division"/>
    <property type="evidence" value="ECO:0007669"/>
    <property type="project" value="UniProtKB-KW"/>
</dbReference>
<keyword evidence="3 5" id="KW-0195">Cyclin</keyword>